<evidence type="ECO:0000256" key="2">
    <source>
        <dbReference type="SAM" id="SignalP"/>
    </source>
</evidence>
<feature type="region of interest" description="Disordered" evidence="1">
    <location>
        <begin position="229"/>
        <end position="253"/>
    </location>
</feature>
<dbReference type="Proteomes" id="UP001338125">
    <property type="component" value="Unassembled WGS sequence"/>
</dbReference>
<comment type="caution">
    <text evidence="3">The sequence shown here is derived from an EMBL/GenBank/DDBJ whole genome shotgun (WGS) entry which is preliminary data.</text>
</comment>
<evidence type="ECO:0000313" key="3">
    <source>
        <dbReference type="EMBL" id="KAK5993989.1"/>
    </source>
</evidence>
<sequence length="359" mass="38355">MALTSIYVGVFLLLGLCQRVLACTARYAIAPTADEIFYYDSSTDPFSALIYFDNPNTCPGTTHTAVLKYGSTQFTCQSITLTDTSGVGESICDITHAGLVDQGVYSIFIDGVPGRFTVTHTQSTVTTTLTATVTTTPVVTKTETSTVQEISESTLPAVTTTVPAATARGTKTIHPSPITITKLATVTYTVTKRTPVIAYTTSTKTATCIKPTYQPRRQLRSDRRRSIIYDKPEDMPPNKRAAGDGALAKRVGPNGPVTTTVTAATPVVVFTPGPVTSTDTQTKLVTTTSVSTVTPDVVTSYSGVFTRTVTLPTRTRTVNIVDRKTVTVTKPFTYTVTVRTTTTPAAVRSACAKRGQWCG</sequence>
<accession>A0ABR0SPF9</accession>
<keyword evidence="4" id="KW-1185">Reference proteome</keyword>
<protein>
    <submittedName>
        <fullName evidence="3">Uncharacterized protein</fullName>
    </submittedName>
</protein>
<evidence type="ECO:0000313" key="4">
    <source>
        <dbReference type="Proteomes" id="UP001338125"/>
    </source>
</evidence>
<reference evidence="3 4" key="1">
    <citation type="submission" date="2024-01" db="EMBL/GenBank/DDBJ databases">
        <title>Complete genome of Cladobotryum mycophilum ATHUM6906.</title>
        <authorList>
            <person name="Christinaki A.C."/>
            <person name="Myridakis A.I."/>
            <person name="Kouvelis V.N."/>
        </authorList>
    </citation>
    <scope>NUCLEOTIDE SEQUENCE [LARGE SCALE GENOMIC DNA]</scope>
    <source>
        <strain evidence="3 4">ATHUM6906</strain>
    </source>
</reference>
<feature type="signal peptide" evidence="2">
    <location>
        <begin position="1"/>
        <end position="22"/>
    </location>
</feature>
<keyword evidence="2" id="KW-0732">Signal</keyword>
<feature type="chain" id="PRO_5046811623" evidence="2">
    <location>
        <begin position="23"/>
        <end position="359"/>
    </location>
</feature>
<gene>
    <name evidence="3" type="ORF">PT974_07428</name>
</gene>
<proteinExistence type="predicted"/>
<evidence type="ECO:0000256" key="1">
    <source>
        <dbReference type="SAM" id="MobiDB-lite"/>
    </source>
</evidence>
<name>A0ABR0SPF9_9HYPO</name>
<dbReference type="EMBL" id="JAVFKD010000012">
    <property type="protein sequence ID" value="KAK5993989.1"/>
    <property type="molecule type" value="Genomic_DNA"/>
</dbReference>
<organism evidence="3 4">
    <name type="scientific">Cladobotryum mycophilum</name>
    <dbReference type="NCBI Taxonomy" id="491253"/>
    <lineage>
        <taxon>Eukaryota</taxon>
        <taxon>Fungi</taxon>
        <taxon>Dikarya</taxon>
        <taxon>Ascomycota</taxon>
        <taxon>Pezizomycotina</taxon>
        <taxon>Sordariomycetes</taxon>
        <taxon>Hypocreomycetidae</taxon>
        <taxon>Hypocreales</taxon>
        <taxon>Hypocreaceae</taxon>
        <taxon>Cladobotryum</taxon>
    </lineage>
</organism>